<evidence type="ECO:0000313" key="1">
    <source>
        <dbReference type="EMBL" id="JAR91719.1"/>
    </source>
</evidence>
<reference evidence="1" key="1">
    <citation type="journal article" date="2018" name="PLoS Negl. Trop. Dis.">
        <title>Sialome diversity of ticks revealed by RNAseq of single tick salivary glands.</title>
        <authorList>
            <person name="Perner J."/>
            <person name="Kropackova S."/>
            <person name="Kopacek P."/>
            <person name="Ribeiro J.M."/>
        </authorList>
    </citation>
    <scope>NUCLEOTIDE SEQUENCE</scope>
    <source>
        <strain evidence="1">Siblings of single egg batch collected in Ceske Budejovice</strain>
        <tissue evidence="1">Salivary glands</tissue>
    </source>
</reference>
<protein>
    <submittedName>
        <fullName evidence="1">Uncharacterized protein</fullName>
    </submittedName>
</protein>
<dbReference type="AlphaFoldDB" id="A0A147BLR2"/>
<organism evidence="1">
    <name type="scientific">Ixodes ricinus</name>
    <name type="common">Common tick</name>
    <name type="synonym">Acarus ricinus</name>
    <dbReference type="NCBI Taxonomy" id="34613"/>
    <lineage>
        <taxon>Eukaryota</taxon>
        <taxon>Metazoa</taxon>
        <taxon>Ecdysozoa</taxon>
        <taxon>Arthropoda</taxon>
        <taxon>Chelicerata</taxon>
        <taxon>Arachnida</taxon>
        <taxon>Acari</taxon>
        <taxon>Parasitiformes</taxon>
        <taxon>Ixodida</taxon>
        <taxon>Ixodoidea</taxon>
        <taxon>Ixodidae</taxon>
        <taxon>Ixodinae</taxon>
        <taxon>Ixodes</taxon>
    </lineage>
</organism>
<proteinExistence type="predicted"/>
<dbReference type="EMBL" id="GEGO01003685">
    <property type="protein sequence ID" value="JAR91719.1"/>
    <property type="molecule type" value="Transcribed_RNA"/>
</dbReference>
<accession>A0A147BLR2</accession>
<sequence>MFEKRRHWSCEVAAVSGVPATHPQIEDESWLQVKPLHAVCVMSIAVKWTQAAACHGALMACLTEDMRAGENCHPPGYHSAESAHSVGWQRLHKVQRSPVETRTEAGDTVHDLTLNLFHEDDVVRCDRRTEHTEHWQTGTQALKLF</sequence>
<name>A0A147BLR2_IXORI</name>